<dbReference type="OrthoDB" id="7210375at2"/>
<dbReference type="GO" id="GO:0009245">
    <property type="term" value="P:lipid A biosynthetic process"/>
    <property type="evidence" value="ECO:0007669"/>
    <property type="project" value="UniProtKB-KW"/>
</dbReference>
<dbReference type="PANTHER" id="PTHR30561:SF9">
    <property type="entry name" value="4-AMINO-4-DEOXY-L-ARABINOSE-PHOSPHOUNDECAPRENOL FLIPPASE SUBUNIT ARNF-RELATED"/>
    <property type="match status" value="1"/>
</dbReference>
<feature type="transmembrane region" description="Helical" evidence="11">
    <location>
        <begin position="92"/>
        <end position="110"/>
    </location>
</feature>
<dbReference type="SUPFAM" id="SSF103481">
    <property type="entry name" value="Multidrug resistance efflux transporter EmrE"/>
    <property type="match status" value="1"/>
</dbReference>
<dbReference type="GO" id="GO:0022857">
    <property type="term" value="F:transmembrane transporter activity"/>
    <property type="evidence" value="ECO:0007669"/>
    <property type="project" value="InterPro"/>
</dbReference>
<evidence type="ECO:0000256" key="9">
    <source>
        <dbReference type="ARBA" id="ARBA00023098"/>
    </source>
</evidence>
<keyword evidence="9" id="KW-0443">Lipid metabolism</keyword>
<dbReference type="Gene3D" id="1.10.3730.20">
    <property type="match status" value="1"/>
</dbReference>
<keyword evidence="8 11" id="KW-1133">Transmembrane helix</keyword>
<keyword evidence="2" id="KW-1003">Cell membrane</keyword>
<comment type="caution">
    <text evidence="13">The sequence shown here is derived from an EMBL/GenBank/DDBJ whole genome shotgun (WGS) entry which is preliminary data.</text>
</comment>
<dbReference type="InterPro" id="IPR000390">
    <property type="entry name" value="Small_drug/metabolite_transptr"/>
</dbReference>
<organism evidence="13 14">
    <name type="scientific">Kiloniella spongiae</name>
    <dbReference type="NCBI Taxonomy" id="1489064"/>
    <lineage>
        <taxon>Bacteria</taxon>
        <taxon>Pseudomonadati</taxon>
        <taxon>Pseudomonadota</taxon>
        <taxon>Alphaproteobacteria</taxon>
        <taxon>Rhodospirillales</taxon>
        <taxon>Kiloniellaceae</taxon>
        <taxon>Kiloniella</taxon>
    </lineage>
</organism>
<keyword evidence="10 11" id="KW-0472">Membrane</keyword>
<evidence type="ECO:0000256" key="6">
    <source>
        <dbReference type="ARBA" id="ARBA00022692"/>
    </source>
</evidence>
<evidence type="ECO:0000256" key="2">
    <source>
        <dbReference type="ARBA" id="ARBA00022475"/>
    </source>
</evidence>
<accession>A0A0H2MJ23</accession>
<protein>
    <recommendedName>
        <fullName evidence="12">EamA domain-containing protein</fullName>
    </recommendedName>
</protein>
<dbReference type="InterPro" id="IPR000620">
    <property type="entry name" value="EamA_dom"/>
</dbReference>
<keyword evidence="3" id="KW-0444">Lipid biosynthesis</keyword>
<evidence type="ECO:0000259" key="12">
    <source>
        <dbReference type="Pfam" id="PF00892"/>
    </source>
</evidence>
<dbReference type="Proteomes" id="UP000035444">
    <property type="component" value="Unassembled WGS sequence"/>
</dbReference>
<dbReference type="STRING" id="1489064.WH96_01315"/>
<sequence>MKILILFLFTLVMSSGQLLFKKASLDINWNEGLLGLFNPWLITGIILYGIATLVWVWILKTVPLNFAYPFTALAFVIVPVAASILFKESLGWQNAVGTIFIIAGIVIISVKEI</sequence>
<dbReference type="PANTHER" id="PTHR30561">
    <property type="entry name" value="SMR FAMILY PROTON-DEPENDENT DRUG EFFLUX TRANSPORTER SUGE"/>
    <property type="match status" value="1"/>
</dbReference>
<keyword evidence="14" id="KW-1185">Reference proteome</keyword>
<gene>
    <name evidence="13" type="ORF">WH96_01315</name>
</gene>
<evidence type="ECO:0000256" key="5">
    <source>
        <dbReference type="ARBA" id="ARBA00022556"/>
    </source>
</evidence>
<comment type="subcellular location">
    <subcellularLocation>
        <location evidence="1">Cell membrane</location>
        <topology evidence="1">Multi-pass membrane protein</topology>
    </subcellularLocation>
</comment>
<feature type="domain" description="EamA" evidence="12">
    <location>
        <begin position="7"/>
        <end position="109"/>
    </location>
</feature>
<reference evidence="13 14" key="1">
    <citation type="submission" date="2015-03" db="EMBL/GenBank/DDBJ databases">
        <title>Genome Sequence of Kiloniella spongiae MEBiC09566, isolated from a marine sponge.</title>
        <authorList>
            <person name="Shao Z."/>
            <person name="Wang L."/>
            <person name="Li X."/>
        </authorList>
    </citation>
    <scope>NUCLEOTIDE SEQUENCE [LARGE SCALE GENOMIC DNA]</scope>
    <source>
        <strain evidence="13 14">MEBiC09566</strain>
    </source>
</reference>
<evidence type="ECO:0000256" key="3">
    <source>
        <dbReference type="ARBA" id="ARBA00022516"/>
    </source>
</evidence>
<dbReference type="RefSeq" id="WP_047762322.1">
    <property type="nucleotide sequence ID" value="NZ_LAQL01000002.1"/>
</dbReference>
<evidence type="ECO:0000256" key="11">
    <source>
        <dbReference type="SAM" id="Phobius"/>
    </source>
</evidence>
<keyword evidence="5" id="KW-0441">Lipid A biosynthesis</keyword>
<proteinExistence type="predicted"/>
<dbReference type="GO" id="GO:0005886">
    <property type="term" value="C:plasma membrane"/>
    <property type="evidence" value="ECO:0007669"/>
    <property type="project" value="UniProtKB-SubCell"/>
</dbReference>
<evidence type="ECO:0000256" key="1">
    <source>
        <dbReference type="ARBA" id="ARBA00004651"/>
    </source>
</evidence>
<evidence type="ECO:0000313" key="13">
    <source>
        <dbReference type="EMBL" id="KLN62196.1"/>
    </source>
</evidence>
<dbReference type="GO" id="GO:0009103">
    <property type="term" value="P:lipopolysaccharide biosynthetic process"/>
    <property type="evidence" value="ECO:0007669"/>
    <property type="project" value="UniProtKB-KW"/>
</dbReference>
<dbReference type="AlphaFoldDB" id="A0A0H2MJ23"/>
<evidence type="ECO:0000256" key="7">
    <source>
        <dbReference type="ARBA" id="ARBA00022985"/>
    </source>
</evidence>
<evidence type="ECO:0000256" key="10">
    <source>
        <dbReference type="ARBA" id="ARBA00023136"/>
    </source>
</evidence>
<evidence type="ECO:0000313" key="14">
    <source>
        <dbReference type="Proteomes" id="UP000035444"/>
    </source>
</evidence>
<name>A0A0H2MJ23_9PROT</name>
<feature type="transmembrane region" description="Helical" evidence="11">
    <location>
        <begin position="66"/>
        <end position="86"/>
    </location>
</feature>
<feature type="transmembrane region" description="Helical" evidence="11">
    <location>
        <begin position="40"/>
        <end position="59"/>
    </location>
</feature>
<dbReference type="EMBL" id="LAQL01000002">
    <property type="protein sequence ID" value="KLN62196.1"/>
    <property type="molecule type" value="Genomic_DNA"/>
</dbReference>
<dbReference type="InterPro" id="IPR037185">
    <property type="entry name" value="EmrE-like"/>
</dbReference>
<keyword evidence="4" id="KW-0997">Cell inner membrane</keyword>
<keyword evidence="6 11" id="KW-0812">Transmembrane</keyword>
<keyword evidence="7" id="KW-0448">Lipopolysaccharide biosynthesis</keyword>
<dbReference type="Pfam" id="PF00892">
    <property type="entry name" value="EamA"/>
    <property type="match status" value="1"/>
</dbReference>
<evidence type="ECO:0000256" key="4">
    <source>
        <dbReference type="ARBA" id="ARBA00022519"/>
    </source>
</evidence>
<evidence type="ECO:0000256" key="8">
    <source>
        <dbReference type="ARBA" id="ARBA00022989"/>
    </source>
</evidence>